<dbReference type="AlphaFoldDB" id="A0A915KJI1"/>
<dbReference type="Proteomes" id="UP000887565">
    <property type="component" value="Unplaced"/>
</dbReference>
<reference evidence="2" key="1">
    <citation type="submission" date="2022-11" db="UniProtKB">
        <authorList>
            <consortium name="WormBaseParasite"/>
        </authorList>
    </citation>
    <scope>IDENTIFICATION</scope>
</reference>
<evidence type="ECO:0000313" key="2">
    <source>
        <dbReference type="WBParaSite" id="nRc.2.0.1.t38576-RA"/>
    </source>
</evidence>
<sequence length="107" mass="12536">MQYNDPPLPPLHHEVDDLWTEHVAADRPLRERTYYEYASVNDLLLCHAQSMKPEIRAAFYECMCDPGTYICNRFALRPIAFNEDFHMETSVEEIEIDEADYTANPHS</sequence>
<keyword evidence="1" id="KW-1185">Reference proteome</keyword>
<accession>A0A915KJI1</accession>
<name>A0A915KJI1_ROMCU</name>
<protein>
    <submittedName>
        <fullName evidence="2">Uncharacterized protein</fullName>
    </submittedName>
</protein>
<organism evidence="1 2">
    <name type="scientific">Romanomermis culicivorax</name>
    <name type="common">Nematode worm</name>
    <dbReference type="NCBI Taxonomy" id="13658"/>
    <lineage>
        <taxon>Eukaryota</taxon>
        <taxon>Metazoa</taxon>
        <taxon>Ecdysozoa</taxon>
        <taxon>Nematoda</taxon>
        <taxon>Enoplea</taxon>
        <taxon>Dorylaimia</taxon>
        <taxon>Mermithida</taxon>
        <taxon>Mermithoidea</taxon>
        <taxon>Mermithidae</taxon>
        <taxon>Romanomermis</taxon>
    </lineage>
</organism>
<proteinExistence type="predicted"/>
<dbReference type="WBParaSite" id="nRc.2.0.1.t38576-RA">
    <property type="protein sequence ID" value="nRc.2.0.1.t38576-RA"/>
    <property type="gene ID" value="nRc.2.0.1.g38576"/>
</dbReference>
<evidence type="ECO:0000313" key="1">
    <source>
        <dbReference type="Proteomes" id="UP000887565"/>
    </source>
</evidence>